<keyword evidence="4" id="KW-1185">Reference proteome</keyword>
<dbReference type="RefSeq" id="WP_229595144.1">
    <property type="nucleotide sequence ID" value="NZ_AP024485.1"/>
</dbReference>
<organism evidence="3 4">
    <name type="scientific">Pseudodesulfovibrio sediminis</name>
    <dbReference type="NCBI Taxonomy" id="2810563"/>
    <lineage>
        <taxon>Bacteria</taxon>
        <taxon>Pseudomonadati</taxon>
        <taxon>Thermodesulfobacteriota</taxon>
        <taxon>Desulfovibrionia</taxon>
        <taxon>Desulfovibrionales</taxon>
        <taxon>Desulfovibrionaceae</taxon>
    </lineage>
</organism>
<proteinExistence type="predicted"/>
<dbReference type="Gene3D" id="2.30.30.40">
    <property type="entry name" value="SH3 Domains"/>
    <property type="match status" value="1"/>
</dbReference>
<feature type="signal peptide" evidence="1">
    <location>
        <begin position="1"/>
        <end position="24"/>
    </location>
</feature>
<protein>
    <recommendedName>
        <fullName evidence="2">SH3b domain-containing protein</fullName>
    </recommendedName>
</protein>
<accession>A0ABM7P5B7</accession>
<dbReference type="SMART" id="SM00287">
    <property type="entry name" value="SH3b"/>
    <property type="match status" value="1"/>
</dbReference>
<dbReference type="Proteomes" id="UP001053296">
    <property type="component" value="Chromosome"/>
</dbReference>
<evidence type="ECO:0000313" key="3">
    <source>
        <dbReference type="EMBL" id="BCS87992.1"/>
    </source>
</evidence>
<gene>
    <name evidence="3" type="ORF">PSDVSF_12340</name>
</gene>
<evidence type="ECO:0000313" key="4">
    <source>
        <dbReference type="Proteomes" id="UP001053296"/>
    </source>
</evidence>
<evidence type="ECO:0000256" key="1">
    <source>
        <dbReference type="SAM" id="SignalP"/>
    </source>
</evidence>
<dbReference type="EMBL" id="AP024485">
    <property type="protein sequence ID" value="BCS87992.1"/>
    <property type="molecule type" value="Genomic_DNA"/>
</dbReference>
<dbReference type="Pfam" id="PF08239">
    <property type="entry name" value="SH3_3"/>
    <property type="match status" value="1"/>
</dbReference>
<reference evidence="3" key="1">
    <citation type="journal article" date="2022" name="Arch. Microbiol.">
        <title>Pseudodesulfovibrio sediminis sp. nov., a mesophilic and neutrophilic sulfate-reducing bacterium isolated from sediment of a brackish lake.</title>
        <authorList>
            <person name="Takahashi A."/>
            <person name="Kojima H."/>
            <person name="Watanabe M."/>
            <person name="Fukui M."/>
        </authorList>
    </citation>
    <scope>NUCLEOTIDE SEQUENCE</scope>
    <source>
        <strain evidence="3">SF6</strain>
    </source>
</reference>
<dbReference type="InterPro" id="IPR003646">
    <property type="entry name" value="SH3-like_bac-type"/>
</dbReference>
<keyword evidence="1" id="KW-0732">Signal</keyword>
<name>A0ABM7P5B7_9BACT</name>
<feature type="domain" description="SH3b" evidence="2">
    <location>
        <begin position="25"/>
        <end position="88"/>
    </location>
</feature>
<feature type="chain" id="PRO_5045312433" description="SH3b domain-containing protein" evidence="1">
    <location>
        <begin position="25"/>
        <end position="160"/>
    </location>
</feature>
<sequence length="160" mass="17460">MKCILKSSLLVTAALALVVSVALAAQMLSIQVRSGQLRDKPGYLSKVISKLSYGDRVEMLSEKNDWRKVKSPSGAAGWMHVSALSEQEIILKPTNKDVEAAAESDELALAGKGFNKQVEDKYKSEQKLDYATVNQMEKLTVSPNTIQKFMKDGGLAGEVK</sequence>
<evidence type="ECO:0000259" key="2">
    <source>
        <dbReference type="SMART" id="SM00287"/>
    </source>
</evidence>